<evidence type="ECO:0000313" key="15">
    <source>
        <dbReference type="EMBL" id="CAI2377318.1"/>
    </source>
</evidence>
<keyword evidence="6" id="KW-0479">Metal-binding</keyword>
<keyword evidence="16" id="KW-1185">Reference proteome</keyword>
<dbReference type="InterPro" id="IPR017375">
    <property type="entry name" value="PEX12"/>
</dbReference>
<dbReference type="GO" id="GO:0016558">
    <property type="term" value="P:protein import into peroxisome matrix"/>
    <property type="evidence" value="ECO:0007669"/>
    <property type="project" value="InterPro"/>
</dbReference>
<name>A0AAD2D2L4_EUPCR</name>
<gene>
    <name evidence="15" type="ORF">ECRASSUSDP1_LOCUS18702</name>
</gene>
<dbReference type="PANTHER" id="PTHR12888:SF0">
    <property type="entry name" value="PEROXISOME ASSEMBLY PROTEIN 12"/>
    <property type="match status" value="1"/>
</dbReference>
<dbReference type="InterPro" id="IPR006845">
    <property type="entry name" value="Pex_N"/>
</dbReference>
<evidence type="ECO:0000256" key="13">
    <source>
        <dbReference type="ARBA" id="ARBA00029692"/>
    </source>
</evidence>
<evidence type="ECO:0000256" key="4">
    <source>
        <dbReference type="ARBA" id="ARBA00022448"/>
    </source>
</evidence>
<accession>A0AAD2D2L4</accession>
<keyword evidence="8" id="KW-0862">Zinc</keyword>
<evidence type="ECO:0000256" key="8">
    <source>
        <dbReference type="ARBA" id="ARBA00022833"/>
    </source>
</evidence>
<feature type="domain" description="Pex N-terminal" evidence="14">
    <location>
        <begin position="21"/>
        <end position="218"/>
    </location>
</feature>
<comment type="similarity">
    <text evidence="3">Belongs to the pex2/pex10/pex12 family.</text>
</comment>
<keyword evidence="9" id="KW-0653">Protein transport</keyword>
<dbReference type="AlphaFoldDB" id="A0AAD2D2L4"/>
<evidence type="ECO:0000256" key="1">
    <source>
        <dbReference type="ARBA" id="ARBA00004585"/>
    </source>
</evidence>
<dbReference type="InterPro" id="IPR013083">
    <property type="entry name" value="Znf_RING/FYVE/PHD"/>
</dbReference>
<evidence type="ECO:0000256" key="3">
    <source>
        <dbReference type="ARBA" id="ARBA00008704"/>
    </source>
</evidence>
<comment type="pathway">
    <text evidence="2">Protein modification; protein ubiquitination.</text>
</comment>
<dbReference type="CDD" id="cd16451">
    <property type="entry name" value="mRING_PEX12"/>
    <property type="match status" value="1"/>
</dbReference>
<dbReference type="GO" id="GO:0005778">
    <property type="term" value="C:peroxisomal membrane"/>
    <property type="evidence" value="ECO:0007669"/>
    <property type="project" value="UniProtKB-SubCell"/>
</dbReference>
<organism evidence="15 16">
    <name type="scientific">Euplotes crassus</name>
    <dbReference type="NCBI Taxonomy" id="5936"/>
    <lineage>
        <taxon>Eukaryota</taxon>
        <taxon>Sar</taxon>
        <taxon>Alveolata</taxon>
        <taxon>Ciliophora</taxon>
        <taxon>Intramacronucleata</taxon>
        <taxon>Spirotrichea</taxon>
        <taxon>Hypotrichia</taxon>
        <taxon>Euplotida</taxon>
        <taxon>Euplotidae</taxon>
        <taxon>Moneuplotes</taxon>
    </lineage>
</organism>
<dbReference type="GO" id="GO:0008270">
    <property type="term" value="F:zinc ion binding"/>
    <property type="evidence" value="ECO:0007669"/>
    <property type="project" value="UniProtKB-KW"/>
</dbReference>
<dbReference type="Proteomes" id="UP001295684">
    <property type="component" value="Unassembled WGS sequence"/>
</dbReference>
<evidence type="ECO:0000256" key="11">
    <source>
        <dbReference type="ARBA" id="ARBA00023136"/>
    </source>
</evidence>
<reference evidence="15" key="1">
    <citation type="submission" date="2023-07" db="EMBL/GenBank/DDBJ databases">
        <authorList>
            <consortium name="AG Swart"/>
            <person name="Singh M."/>
            <person name="Singh A."/>
            <person name="Seah K."/>
            <person name="Emmerich C."/>
        </authorList>
    </citation>
    <scope>NUCLEOTIDE SEQUENCE</scope>
    <source>
        <strain evidence="15">DP1</strain>
    </source>
</reference>
<evidence type="ECO:0000259" key="14">
    <source>
        <dbReference type="Pfam" id="PF04757"/>
    </source>
</evidence>
<keyword evidence="11" id="KW-0472">Membrane</keyword>
<keyword evidence="10" id="KW-1133">Transmembrane helix</keyword>
<comment type="caution">
    <text evidence="15">The sequence shown here is derived from an EMBL/GenBank/DDBJ whole genome shotgun (WGS) entry which is preliminary data.</text>
</comment>
<evidence type="ECO:0000256" key="7">
    <source>
        <dbReference type="ARBA" id="ARBA00022771"/>
    </source>
</evidence>
<dbReference type="GO" id="GO:0006513">
    <property type="term" value="P:protein monoubiquitination"/>
    <property type="evidence" value="ECO:0007669"/>
    <property type="project" value="TreeGrafter"/>
</dbReference>
<evidence type="ECO:0000256" key="6">
    <source>
        <dbReference type="ARBA" id="ARBA00022723"/>
    </source>
</evidence>
<evidence type="ECO:0000256" key="9">
    <source>
        <dbReference type="ARBA" id="ARBA00022927"/>
    </source>
</evidence>
<comment type="subcellular location">
    <subcellularLocation>
        <location evidence="1">Peroxisome membrane</location>
        <topology evidence="1">Multi-pass membrane protein</topology>
    </subcellularLocation>
</comment>
<protein>
    <recommendedName>
        <fullName evidence="13">Peroxin-12</fullName>
    </recommendedName>
</protein>
<keyword evidence="5" id="KW-0812">Transmembrane</keyword>
<dbReference type="SUPFAM" id="SSF57850">
    <property type="entry name" value="RING/U-box"/>
    <property type="match status" value="1"/>
</dbReference>
<dbReference type="PANTHER" id="PTHR12888">
    <property type="entry name" value="PEROXISOME ASSEMBLY PROTEIN 12 PEROXIN-12"/>
    <property type="match status" value="1"/>
</dbReference>
<evidence type="ECO:0000256" key="10">
    <source>
        <dbReference type="ARBA" id="ARBA00022989"/>
    </source>
</evidence>
<dbReference type="GO" id="GO:1990429">
    <property type="term" value="C:peroxisomal importomer complex"/>
    <property type="evidence" value="ECO:0007669"/>
    <property type="project" value="TreeGrafter"/>
</dbReference>
<evidence type="ECO:0000256" key="12">
    <source>
        <dbReference type="ARBA" id="ARBA00023140"/>
    </source>
</evidence>
<dbReference type="GO" id="GO:0004842">
    <property type="term" value="F:ubiquitin-protein transferase activity"/>
    <property type="evidence" value="ECO:0007669"/>
    <property type="project" value="TreeGrafter"/>
</dbReference>
<sequence length="303" mass="35786">MELSGGAPKISFFEMVASDSLSSYFEGGFKYIYQVFTNHYDRLVPISYYSDEAYFIFDMLLQSYYLHKNSSSYAENFFSFTRSAVSFTNNRLKQYSTKHKVITLFFEVILPYLRLKVHKWYLSKKGDANFQYKKYLKIIPLTNGLYAFIDFLYKLKYLLQQDFKFFKPYLHLCNFLIRRKNMFELRTEEEKYSNKVVGVLSKYNVFIMFIFIKYCQWYFSQGNSGSQSSSQSQGEEICEPPPRAKPSKGCPLCQKSPIENPCALETSGYVFCFVCIQDYVEKNQRCPITGTRTFDSNIRKIYK</sequence>
<proteinExistence type="inferred from homology"/>
<keyword evidence="12" id="KW-0576">Peroxisome</keyword>
<keyword evidence="4" id="KW-0813">Transport</keyword>
<dbReference type="Pfam" id="PF04757">
    <property type="entry name" value="Pex2_Pex12"/>
    <property type="match status" value="1"/>
</dbReference>
<evidence type="ECO:0000256" key="5">
    <source>
        <dbReference type="ARBA" id="ARBA00022692"/>
    </source>
</evidence>
<dbReference type="EMBL" id="CAMPGE010018950">
    <property type="protein sequence ID" value="CAI2377318.1"/>
    <property type="molecule type" value="Genomic_DNA"/>
</dbReference>
<evidence type="ECO:0000256" key="2">
    <source>
        <dbReference type="ARBA" id="ARBA00004906"/>
    </source>
</evidence>
<keyword evidence="7" id="KW-0863">Zinc-finger</keyword>
<evidence type="ECO:0000313" key="16">
    <source>
        <dbReference type="Proteomes" id="UP001295684"/>
    </source>
</evidence>
<dbReference type="Gene3D" id="3.30.40.10">
    <property type="entry name" value="Zinc/RING finger domain, C3HC4 (zinc finger)"/>
    <property type="match status" value="1"/>
</dbReference>